<dbReference type="Proteomes" id="UP000001234">
    <property type="component" value="Segment"/>
</dbReference>
<feature type="transmembrane region" description="Helical" evidence="1">
    <location>
        <begin position="95"/>
        <end position="117"/>
    </location>
</feature>
<dbReference type="RefSeq" id="YP_007236919.1">
    <property type="nucleotide sequence ID" value="NC_019918.1"/>
</dbReference>
<keyword evidence="1" id="KW-0812">Transmembrane</keyword>
<dbReference type="OrthoDB" id="14109at10239"/>
<name>K4RI36_9CAUD</name>
<feature type="transmembrane region" description="Helical" evidence="1">
    <location>
        <begin position="71"/>
        <end position="89"/>
    </location>
</feature>
<accession>K4RI36</accession>
<dbReference type="EMBL" id="HE983845">
    <property type="protein sequence ID" value="CCM43642.1"/>
    <property type="molecule type" value="Genomic_DNA"/>
</dbReference>
<protein>
    <submittedName>
        <fullName evidence="2">Uncharacterized protein</fullName>
    </submittedName>
</protein>
<feature type="transmembrane region" description="Helical" evidence="1">
    <location>
        <begin position="138"/>
        <end position="159"/>
    </location>
</feature>
<keyword evidence="1" id="KW-0472">Membrane</keyword>
<proteinExistence type="predicted"/>
<reference evidence="2 3" key="1">
    <citation type="journal article" date="2013" name="PLoS ONE">
        <title>The Susceptibility of Pseudomonas aeruginosa Strains from Cystic Fibrosis Patients to Bacteriophages.</title>
        <authorList>
            <person name="Essoh C."/>
            <person name="Blouin Y."/>
            <person name="Loukou G."/>
            <person name="Cablanmian A."/>
            <person name="Lathro S."/>
            <person name="Kutter E."/>
            <person name="Thien H.V."/>
            <person name="Vergnaud G."/>
            <person name="Pourcel C."/>
        </authorList>
    </citation>
    <scope>NUCLEOTIDE SEQUENCE [LARGE SCALE GENOMIC DNA]</scope>
    <source>
        <strain evidence="2">VB_PaeM_C2-10_Ab1</strain>
    </source>
</reference>
<evidence type="ECO:0000313" key="3">
    <source>
        <dbReference type="Proteomes" id="UP000001234"/>
    </source>
</evidence>
<dbReference type="KEGG" id="vg:14296650"/>
<evidence type="ECO:0000256" key="1">
    <source>
        <dbReference type="SAM" id="Phobius"/>
    </source>
</evidence>
<organism evidence="2 3">
    <name type="scientific">Pseudomonas phage vB_PaeM_C2-10_Ab1</name>
    <dbReference type="NCBI Taxonomy" id="1231048"/>
    <lineage>
        <taxon>Viruses</taxon>
        <taxon>Duplodnaviria</taxon>
        <taxon>Heunggongvirae</taxon>
        <taxon>Uroviricota</taxon>
        <taxon>Caudoviricetes</taxon>
        <taxon>Vandenendeviridae</taxon>
        <taxon>Skurskavirinae</taxon>
        <taxon>Pakpunavirus</taxon>
        <taxon>Pakpunavirus CAb1</taxon>
    </lineage>
</organism>
<keyword evidence="3" id="KW-1185">Reference proteome</keyword>
<sequence length="204" mass="22456">MPCWRACHEGRESCGRVLLYSSGAYRADRWLHRWSILEGLPLKLALSEERGLTGPSASYTMATYSQHTRRNTMTLAFIIYLVMTVFPALSSAGSFALIVTIIAWVAGGFVYLASIGGRENSAVKATLKNHLRPLTFKLFLPIIVIGHLVPSSETAWWMVGGYAAQSLYQADATQQVLSESTELLEALVKRAKKETLKAVEGSSE</sequence>
<dbReference type="GeneID" id="14296650"/>
<keyword evidence="1" id="KW-1133">Transmembrane helix</keyword>
<evidence type="ECO:0000313" key="2">
    <source>
        <dbReference type="EMBL" id="CCM43642.1"/>
    </source>
</evidence>
<gene>
    <name evidence="2" type="ORF">BN405_2-10_Ab1_orf_98</name>
</gene>